<dbReference type="PANTHER" id="PTHR33258:SF1">
    <property type="entry name" value="TRANSPOSASE INSL FOR INSERTION SEQUENCE ELEMENT IS186A-RELATED"/>
    <property type="match status" value="1"/>
</dbReference>
<dbReference type="Pfam" id="PF01609">
    <property type="entry name" value="DDE_Tnp_1"/>
    <property type="match status" value="1"/>
</dbReference>
<dbReference type="GO" id="GO:0006313">
    <property type="term" value="P:DNA transposition"/>
    <property type="evidence" value="ECO:0007669"/>
    <property type="project" value="InterPro"/>
</dbReference>
<dbReference type="InterPro" id="IPR012337">
    <property type="entry name" value="RNaseH-like_sf"/>
</dbReference>
<protein>
    <submittedName>
        <fullName evidence="2">Transposase</fullName>
    </submittedName>
</protein>
<dbReference type="Proteomes" id="UP000567293">
    <property type="component" value="Unassembled WGS sequence"/>
</dbReference>
<reference evidence="2" key="1">
    <citation type="submission" date="2020-06" db="EMBL/GenBank/DDBJ databases">
        <title>Legume-microbial interactions unlock mineral nutrients during tropical forest succession.</title>
        <authorList>
            <person name="Epihov D.Z."/>
        </authorList>
    </citation>
    <scope>NUCLEOTIDE SEQUENCE [LARGE SCALE GENOMIC DNA]</scope>
    <source>
        <strain evidence="2">Pan2503</strain>
    </source>
</reference>
<evidence type="ECO:0000313" key="3">
    <source>
        <dbReference type="Proteomes" id="UP000567293"/>
    </source>
</evidence>
<name>A0A7V8NXM1_9BACT</name>
<evidence type="ECO:0000259" key="1">
    <source>
        <dbReference type="Pfam" id="PF01609"/>
    </source>
</evidence>
<dbReference type="PANTHER" id="PTHR33258">
    <property type="entry name" value="TRANSPOSASE INSL FOR INSERTION SEQUENCE ELEMENT IS186A-RELATED"/>
    <property type="match status" value="1"/>
</dbReference>
<accession>A0A7V8NXM1</accession>
<comment type="caution">
    <text evidence="2">The sequence shown here is derived from an EMBL/GenBank/DDBJ whole genome shotgun (WGS) entry which is preliminary data.</text>
</comment>
<organism evidence="2 3">
    <name type="scientific">Candidatus Acidiferrum panamense</name>
    <dbReference type="NCBI Taxonomy" id="2741543"/>
    <lineage>
        <taxon>Bacteria</taxon>
        <taxon>Pseudomonadati</taxon>
        <taxon>Acidobacteriota</taxon>
        <taxon>Terriglobia</taxon>
        <taxon>Candidatus Acidiferrales</taxon>
        <taxon>Candidatus Acidiferrum</taxon>
    </lineage>
</organism>
<gene>
    <name evidence="2" type="ORF">HRJ53_30530</name>
</gene>
<dbReference type="EMBL" id="JACDQQ010002946">
    <property type="protein sequence ID" value="MBA0089348.1"/>
    <property type="molecule type" value="Genomic_DNA"/>
</dbReference>
<dbReference type="AlphaFoldDB" id="A0A7V8NXM1"/>
<keyword evidence="3" id="KW-1185">Reference proteome</keyword>
<dbReference type="InterPro" id="IPR002559">
    <property type="entry name" value="Transposase_11"/>
</dbReference>
<sequence>MLLDTIFAPFVKERPICVMARAVLERLLDAPRLDALFARTAQQQYTRELLFSSLVQLMSEVVLGVHPTVHAAYQANKATIGVSTTALYNKLDRVETGVAAALVRDSAELAEPVVKALQASHPRWVPGYQIKVLDGNHLSATAHRLKELRGTWAAPLPGQALVVLDQQRMLITDVFLHEDGHAQERRLIAQVLQHVREDQLWIEDRNFCTLGLMFGMARRGAVFVVRQHGQLPGELLGRATRQGTTRSGPVYEQPMLVRDPDSGETMRVRRITIKLQEPTRDGDTVLHILSNVPLPRASAAHLARLYGKRWSIETAFLEITTTLSCEINTLGYPKAALFTFCLALLAYNAVSLLKAALRSAHGRQKVNDEVSSYYLALEIGRTYDGMMIAIPAPHWALFRELATQEFATVLRELASAVNLTRYRKHPRGPKKKPPERTAYQNGKHISTAKLLAQRGSC</sequence>
<dbReference type="GO" id="GO:0004803">
    <property type="term" value="F:transposase activity"/>
    <property type="evidence" value="ECO:0007669"/>
    <property type="project" value="InterPro"/>
</dbReference>
<proteinExistence type="predicted"/>
<evidence type="ECO:0000313" key="2">
    <source>
        <dbReference type="EMBL" id="MBA0089348.1"/>
    </source>
</evidence>
<dbReference type="SUPFAM" id="SSF53098">
    <property type="entry name" value="Ribonuclease H-like"/>
    <property type="match status" value="1"/>
</dbReference>
<feature type="domain" description="Transposase IS4-like" evidence="1">
    <location>
        <begin position="160"/>
        <end position="348"/>
    </location>
</feature>
<dbReference type="GO" id="GO:0003677">
    <property type="term" value="F:DNA binding"/>
    <property type="evidence" value="ECO:0007669"/>
    <property type="project" value="InterPro"/>
</dbReference>